<dbReference type="RefSeq" id="WP_011595857.1">
    <property type="nucleotide sequence ID" value="NC_008268.1"/>
</dbReference>
<sequence length="82" mass="9366">MFQLVRTLRTLDVVVRQVPVFVISFLIASFFYKFGSFALEALAFLATWFVLDALVEAGGVVRTRLTQSHPGREKSEDRTSRR</sequence>
<keyword evidence="1" id="KW-1133">Transmembrane helix</keyword>
<dbReference type="KEGG" id="rha:RHA1_ro03194"/>
<dbReference type="HOGENOM" id="CLU_2556030_0_0_11"/>
<keyword evidence="1" id="KW-0472">Membrane</keyword>
<organism evidence="2 3">
    <name type="scientific">Rhodococcus jostii (strain RHA1)</name>
    <dbReference type="NCBI Taxonomy" id="101510"/>
    <lineage>
        <taxon>Bacteria</taxon>
        <taxon>Bacillati</taxon>
        <taxon>Actinomycetota</taxon>
        <taxon>Actinomycetes</taxon>
        <taxon>Mycobacteriales</taxon>
        <taxon>Nocardiaceae</taxon>
        <taxon>Rhodococcus</taxon>
    </lineage>
</organism>
<evidence type="ECO:0000313" key="3">
    <source>
        <dbReference type="Proteomes" id="UP000008710"/>
    </source>
</evidence>
<accession>Q0SBT9</accession>
<reference evidence="3" key="1">
    <citation type="journal article" date="2006" name="Proc. Natl. Acad. Sci. U.S.A.">
        <title>The complete genome of Rhodococcus sp. RHA1 provides insights into a catabolic powerhouse.</title>
        <authorList>
            <person name="McLeod M.P."/>
            <person name="Warren R.L."/>
            <person name="Hsiao W.W.L."/>
            <person name="Araki N."/>
            <person name="Myhre M."/>
            <person name="Fernandes C."/>
            <person name="Miyazawa D."/>
            <person name="Wong W."/>
            <person name="Lillquist A.L."/>
            <person name="Wang D."/>
            <person name="Dosanjh M."/>
            <person name="Hara H."/>
            <person name="Petrescu A."/>
            <person name="Morin R.D."/>
            <person name="Yang G."/>
            <person name="Stott J.M."/>
            <person name="Schein J.E."/>
            <person name="Shin H."/>
            <person name="Smailus D."/>
            <person name="Siddiqui A.S."/>
            <person name="Marra M.A."/>
            <person name="Jones S.J.M."/>
            <person name="Holt R."/>
            <person name="Brinkman F.S.L."/>
            <person name="Miyauchi K."/>
            <person name="Fukuda M."/>
            <person name="Davies J.E."/>
            <person name="Mohn W.W."/>
            <person name="Eltis L.D."/>
        </authorList>
    </citation>
    <scope>NUCLEOTIDE SEQUENCE [LARGE SCALE GENOMIC DNA]</scope>
    <source>
        <strain evidence="3">RHA1</strain>
    </source>
</reference>
<evidence type="ECO:0000313" key="2">
    <source>
        <dbReference type="EMBL" id="ABG94997.1"/>
    </source>
</evidence>
<feature type="transmembrane region" description="Helical" evidence="1">
    <location>
        <begin position="37"/>
        <end position="55"/>
    </location>
</feature>
<dbReference type="EMBL" id="CP000431">
    <property type="protein sequence ID" value="ABG94997.1"/>
    <property type="molecule type" value="Genomic_DNA"/>
</dbReference>
<proteinExistence type="predicted"/>
<dbReference type="AlphaFoldDB" id="Q0SBT9"/>
<evidence type="ECO:0000256" key="1">
    <source>
        <dbReference type="SAM" id="Phobius"/>
    </source>
</evidence>
<dbReference type="eggNOG" id="ENOG5033GEU">
    <property type="taxonomic scope" value="Bacteria"/>
</dbReference>
<keyword evidence="1" id="KW-0812">Transmembrane</keyword>
<name>Q0SBT9_RHOJR</name>
<dbReference type="OrthoDB" id="1496142at2"/>
<gene>
    <name evidence="2" type="ordered locus">RHA1_ro03194</name>
</gene>
<feature type="transmembrane region" description="Helical" evidence="1">
    <location>
        <begin position="13"/>
        <end position="31"/>
    </location>
</feature>
<protein>
    <submittedName>
        <fullName evidence="2">Uncharacterized protein</fullName>
    </submittedName>
</protein>
<dbReference type="Proteomes" id="UP000008710">
    <property type="component" value="Chromosome"/>
</dbReference>